<dbReference type="RefSeq" id="WP_303305546.1">
    <property type="nucleotide sequence ID" value="NZ_JAODOP010000004.1"/>
</dbReference>
<evidence type="ECO:0000256" key="2">
    <source>
        <dbReference type="ARBA" id="ARBA00010992"/>
    </source>
</evidence>
<keyword evidence="3 7" id="KW-0813">Transport</keyword>
<organism evidence="10 11">
    <name type="scientific">Flavivirga spongiicola</name>
    <dbReference type="NCBI Taxonomy" id="421621"/>
    <lineage>
        <taxon>Bacteria</taxon>
        <taxon>Pseudomonadati</taxon>
        <taxon>Bacteroidota</taxon>
        <taxon>Flavobacteriia</taxon>
        <taxon>Flavobacteriales</taxon>
        <taxon>Flavobacteriaceae</taxon>
        <taxon>Flavivirga</taxon>
    </lineage>
</organism>
<dbReference type="PROSITE" id="PS00217">
    <property type="entry name" value="SUGAR_TRANSPORT_2"/>
    <property type="match status" value="1"/>
</dbReference>
<dbReference type="InterPro" id="IPR050814">
    <property type="entry name" value="Myo-inositol_Transporter"/>
</dbReference>
<evidence type="ECO:0000259" key="9">
    <source>
        <dbReference type="PROSITE" id="PS50850"/>
    </source>
</evidence>
<dbReference type="SUPFAM" id="SSF103473">
    <property type="entry name" value="MFS general substrate transporter"/>
    <property type="match status" value="1"/>
</dbReference>
<dbReference type="InterPro" id="IPR020846">
    <property type="entry name" value="MFS_dom"/>
</dbReference>
<keyword evidence="11" id="KW-1185">Reference proteome</keyword>
<dbReference type="InterPro" id="IPR003663">
    <property type="entry name" value="Sugar/inositol_transpt"/>
</dbReference>
<evidence type="ECO:0000313" key="10">
    <source>
        <dbReference type="EMBL" id="MEF3833196.1"/>
    </source>
</evidence>
<feature type="transmembrane region" description="Helical" evidence="8">
    <location>
        <begin position="45"/>
        <end position="65"/>
    </location>
</feature>
<feature type="transmembrane region" description="Helical" evidence="8">
    <location>
        <begin position="132"/>
        <end position="158"/>
    </location>
</feature>
<evidence type="ECO:0000256" key="8">
    <source>
        <dbReference type="SAM" id="Phobius"/>
    </source>
</evidence>
<reference evidence="10 11" key="1">
    <citation type="submission" date="2022-09" db="EMBL/GenBank/DDBJ databases">
        <title>Genome sequencing of Flavivirga sp. MEBiC05379.</title>
        <authorList>
            <person name="Oh H.-M."/>
            <person name="Kwon K.K."/>
            <person name="Park M.J."/>
            <person name="Yang S.-H."/>
        </authorList>
    </citation>
    <scope>NUCLEOTIDE SEQUENCE [LARGE SCALE GENOMIC DNA]</scope>
    <source>
        <strain evidence="10 11">MEBiC05379</strain>
    </source>
</reference>
<feature type="transmembrane region" description="Helical" evidence="8">
    <location>
        <begin position="7"/>
        <end position="33"/>
    </location>
</feature>
<sequence length="460" mass="50139">MKNNVTFLALIAALGGFLFGYDTAIISGTIGFVKTQFDLNTVMEGWYVSSALVGTILGVLVAGVLSDKFGRKNILILSGLFFALSAIGCAISGSFNELVVYRLLGGMGVGVASMLSPLYISEIAPAKNRGRLVALYQLAITLGILVAYFTNAYLLSLSNSESLIDSTGMTNKIFVSQVWRAMLGSETIPAIIFLLLLFVIPKSPRWLAMKGKKEQAKNTLLRFVNEEEADNEIKNVEGVLAKESGGIKAVFSGPFKLAMTIGILLALLSQVTGINAIIYYGPKILEEGGLQLGDALGGQVVIGIVNVLFTFIALWKIDNLGRRPLLIYGVIGIMASLIMIGLLFYFEVNNTYLLMTFILTFIACFAFSFGPVVWVLLSEIYPLKIRGAAMSVATMAVWVGTTFVGQMTPWFLENLKAHGTFWLFAVCMIPALYLTIKVIPETKGKTLEEIENYWLAKKKN</sequence>
<feature type="transmembrane region" description="Helical" evidence="8">
    <location>
        <begin position="389"/>
        <end position="407"/>
    </location>
</feature>
<evidence type="ECO:0000256" key="7">
    <source>
        <dbReference type="RuleBase" id="RU003346"/>
    </source>
</evidence>
<evidence type="ECO:0000256" key="3">
    <source>
        <dbReference type="ARBA" id="ARBA00022448"/>
    </source>
</evidence>
<dbReference type="PROSITE" id="PS50850">
    <property type="entry name" value="MFS"/>
    <property type="match status" value="1"/>
</dbReference>
<dbReference type="NCBIfam" id="TIGR00879">
    <property type="entry name" value="SP"/>
    <property type="match status" value="1"/>
</dbReference>
<evidence type="ECO:0000256" key="5">
    <source>
        <dbReference type="ARBA" id="ARBA00022989"/>
    </source>
</evidence>
<dbReference type="InterPro" id="IPR005828">
    <property type="entry name" value="MFS_sugar_transport-like"/>
</dbReference>
<dbReference type="InterPro" id="IPR036259">
    <property type="entry name" value="MFS_trans_sf"/>
</dbReference>
<keyword evidence="6 8" id="KW-0472">Membrane</keyword>
<feature type="domain" description="Major facilitator superfamily (MFS) profile" evidence="9">
    <location>
        <begin position="8"/>
        <end position="443"/>
    </location>
</feature>
<dbReference type="PANTHER" id="PTHR48020">
    <property type="entry name" value="PROTON MYO-INOSITOL COTRANSPORTER"/>
    <property type="match status" value="1"/>
</dbReference>
<feature type="transmembrane region" description="Helical" evidence="8">
    <location>
        <begin position="419"/>
        <end position="436"/>
    </location>
</feature>
<evidence type="ECO:0000256" key="4">
    <source>
        <dbReference type="ARBA" id="ARBA00022692"/>
    </source>
</evidence>
<dbReference type="Gene3D" id="1.20.1250.20">
    <property type="entry name" value="MFS general substrate transporter like domains"/>
    <property type="match status" value="2"/>
</dbReference>
<comment type="subcellular location">
    <subcellularLocation>
        <location evidence="1">Membrane</location>
        <topology evidence="1">Multi-pass membrane protein</topology>
    </subcellularLocation>
</comment>
<dbReference type="EMBL" id="JAODOP010000004">
    <property type="protein sequence ID" value="MEF3833196.1"/>
    <property type="molecule type" value="Genomic_DNA"/>
</dbReference>
<keyword evidence="4 8" id="KW-0812">Transmembrane</keyword>
<comment type="caution">
    <text evidence="10">The sequence shown here is derived from an EMBL/GenBank/DDBJ whole genome shotgun (WGS) entry which is preliminary data.</text>
</comment>
<feature type="transmembrane region" description="Helical" evidence="8">
    <location>
        <begin position="257"/>
        <end position="280"/>
    </location>
</feature>
<dbReference type="PROSITE" id="PS00216">
    <property type="entry name" value="SUGAR_TRANSPORT_1"/>
    <property type="match status" value="2"/>
</dbReference>
<evidence type="ECO:0000256" key="1">
    <source>
        <dbReference type="ARBA" id="ARBA00004141"/>
    </source>
</evidence>
<gene>
    <name evidence="10" type="ORF">N1F79_08635</name>
</gene>
<protein>
    <submittedName>
        <fullName evidence="10">Sugar porter family MFS transporter</fullName>
    </submittedName>
</protein>
<feature type="transmembrane region" description="Helical" evidence="8">
    <location>
        <begin position="178"/>
        <end position="200"/>
    </location>
</feature>
<dbReference type="PANTHER" id="PTHR48020:SF12">
    <property type="entry name" value="PROTON MYO-INOSITOL COTRANSPORTER"/>
    <property type="match status" value="1"/>
</dbReference>
<feature type="transmembrane region" description="Helical" evidence="8">
    <location>
        <begin position="300"/>
        <end position="318"/>
    </location>
</feature>
<evidence type="ECO:0000256" key="6">
    <source>
        <dbReference type="ARBA" id="ARBA00023136"/>
    </source>
</evidence>
<feature type="transmembrane region" description="Helical" evidence="8">
    <location>
        <begin position="325"/>
        <end position="346"/>
    </location>
</feature>
<dbReference type="Proteomes" id="UP001337305">
    <property type="component" value="Unassembled WGS sequence"/>
</dbReference>
<keyword evidence="5 8" id="KW-1133">Transmembrane helix</keyword>
<evidence type="ECO:0000313" key="11">
    <source>
        <dbReference type="Proteomes" id="UP001337305"/>
    </source>
</evidence>
<feature type="transmembrane region" description="Helical" evidence="8">
    <location>
        <begin position="352"/>
        <end position="377"/>
    </location>
</feature>
<name>A0ABU7XR52_9FLAO</name>
<comment type="similarity">
    <text evidence="2 7">Belongs to the major facilitator superfamily. Sugar transporter (TC 2.A.1.1) family.</text>
</comment>
<feature type="transmembrane region" description="Helical" evidence="8">
    <location>
        <begin position="74"/>
        <end position="93"/>
    </location>
</feature>
<proteinExistence type="inferred from homology"/>
<dbReference type="PRINTS" id="PR00171">
    <property type="entry name" value="SUGRTRNSPORT"/>
</dbReference>
<dbReference type="InterPro" id="IPR005829">
    <property type="entry name" value="Sugar_transporter_CS"/>
</dbReference>
<accession>A0ABU7XR52</accession>
<dbReference type="Pfam" id="PF00083">
    <property type="entry name" value="Sugar_tr"/>
    <property type="match status" value="1"/>
</dbReference>
<feature type="transmembrane region" description="Helical" evidence="8">
    <location>
        <begin position="99"/>
        <end position="120"/>
    </location>
</feature>